<dbReference type="InterPro" id="IPR011009">
    <property type="entry name" value="Kinase-like_dom_sf"/>
</dbReference>
<keyword evidence="11 18" id="KW-0547">Nucleotide-binding</keyword>
<dbReference type="Gene3D" id="1.10.510.10">
    <property type="entry name" value="Transferase(Phosphotransferase) domain 1"/>
    <property type="match status" value="1"/>
</dbReference>
<dbReference type="InterPro" id="IPR008271">
    <property type="entry name" value="Ser/Thr_kinase_AS"/>
</dbReference>
<dbReference type="InterPro" id="IPR017441">
    <property type="entry name" value="Protein_kinase_ATP_BS"/>
</dbReference>
<name>A0A6A6KRC3_HEVBR</name>
<gene>
    <name evidence="23" type="ORF">GH714_025006</name>
</gene>
<evidence type="ECO:0000259" key="21">
    <source>
        <dbReference type="PROSITE" id="PS50011"/>
    </source>
</evidence>
<dbReference type="SMART" id="SM00220">
    <property type="entry name" value="S_TKc"/>
    <property type="match status" value="1"/>
</dbReference>
<dbReference type="EMBL" id="JAAGAX010000015">
    <property type="protein sequence ID" value="KAF2291511.1"/>
    <property type="molecule type" value="Genomic_DNA"/>
</dbReference>
<evidence type="ECO:0000256" key="4">
    <source>
        <dbReference type="ARBA" id="ARBA00022475"/>
    </source>
</evidence>
<evidence type="ECO:0000259" key="22">
    <source>
        <dbReference type="PROSITE" id="PS51473"/>
    </source>
</evidence>
<keyword evidence="13 18" id="KW-0067">ATP-binding</keyword>
<dbReference type="Gene3D" id="3.30.430.20">
    <property type="entry name" value="Gnk2 domain, C-X8-C-X2-C motif"/>
    <property type="match status" value="3"/>
</dbReference>
<keyword evidence="12" id="KW-0418">Kinase</keyword>
<dbReference type="PROSITE" id="PS51473">
    <property type="entry name" value="GNK2"/>
    <property type="match status" value="3"/>
</dbReference>
<feature type="domain" description="Gnk2-homologous" evidence="22">
    <location>
        <begin position="138"/>
        <end position="245"/>
    </location>
</feature>
<evidence type="ECO:0000313" key="24">
    <source>
        <dbReference type="Proteomes" id="UP000467840"/>
    </source>
</evidence>
<evidence type="ECO:0000256" key="2">
    <source>
        <dbReference type="ARBA" id="ARBA00008536"/>
    </source>
</evidence>
<keyword evidence="8 19" id="KW-0812">Transmembrane</keyword>
<evidence type="ECO:0000256" key="9">
    <source>
        <dbReference type="ARBA" id="ARBA00022729"/>
    </source>
</evidence>
<comment type="subcellular location">
    <subcellularLocation>
        <location evidence="1">Cell membrane</location>
        <topology evidence="1">Single-pass type I membrane protein</topology>
    </subcellularLocation>
</comment>
<feature type="domain" description="Gnk2-homologous" evidence="22">
    <location>
        <begin position="624"/>
        <end position="695"/>
    </location>
</feature>
<evidence type="ECO:0008006" key="25">
    <source>
        <dbReference type="Google" id="ProtNLM"/>
    </source>
</evidence>
<evidence type="ECO:0000256" key="1">
    <source>
        <dbReference type="ARBA" id="ARBA00004251"/>
    </source>
</evidence>
<dbReference type="Pfam" id="PF01657">
    <property type="entry name" value="Stress-antifung"/>
    <property type="match status" value="3"/>
</dbReference>
<reference evidence="23 24" key="1">
    <citation type="journal article" date="2020" name="Mol. Plant">
        <title>The Chromosome-Based Rubber Tree Genome Provides New Insights into Spurge Genome Evolution and Rubber Biosynthesis.</title>
        <authorList>
            <person name="Liu J."/>
            <person name="Shi C."/>
            <person name="Shi C.C."/>
            <person name="Li W."/>
            <person name="Zhang Q.J."/>
            <person name="Zhang Y."/>
            <person name="Li K."/>
            <person name="Lu H.F."/>
            <person name="Shi C."/>
            <person name="Zhu S.T."/>
            <person name="Xiao Z.Y."/>
            <person name="Nan H."/>
            <person name="Yue Y."/>
            <person name="Zhu X.G."/>
            <person name="Wu Y."/>
            <person name="Hong X.N."/>
            <person name="Fan G.Y."/>
            <person name="Tong Y."/>
            <person name="Zhang D."/>
            <person name="Mao C.L."/>
            <person name="Liu Y.L."/>
            <person name="Hao S.J."/>
            <person name="Liu W.Q."/>
            <person name="Lv M.Q."/>
            <person name="Zhang H.B."/>
            <person name="Liu Y."/>
            <person name="Hu-Tang G.R."/>
            <person name="Wang J.P."/>
            <person name="Wang J.H."/>
            <person name="Sun Y.H."/>
            <person name="Ni S.B."/>
            <person name="Chen W.B."/>
            <person name="Zhang X.C."/>
            <person name="Jiao Y.N."/>
            <person name="Eichler E.E."/>
            <person name="Li G.H."/>
            <person name="Liu X."/>
            <person name="Gao L.Z."/>
        </authorList>
    </citation>
    <scope>NUCLEOTIDE SEQUENCE [LARGE SCALE GENOMIC DNA]</scope>
    <source>
        <strain evidence="24">cv. GT1</strain>
        <tissue evidence="23">Leaf</tissue>
    </source>
</reference>
<keyword evidence="10" id="KW-0677">Repeat</keyword>
<feature type="chain" id="PRO_5025542866" description="Cysteine-rich receptor-like protein kinase" evidence="20">
    <location>
        <begin position="26"/>
        <end position="695"/>
    </location>
</feature>
<dbReference type="GO" id="GO:0004674">
    <property type="term" value="F:protein serine/threonine kinase activity"/>
    <property type="evidence" value="ECO:0007669"/>
    <property type="project" value="UniProtKB-KW"/>
</dbReference>
<dbReference type="PANTHER" id="PTHR27002:SF1104">
    <property type="entry name" value="CYSTEINE-RICH RECEPTOR-LIKE PROTEIN KINASE 27-RELATED"/>
    <property type="match status" value="1"/>
</dbReference>
<dbReference type="FunFam" id="1.10.510.10:FF:000240">
    <property type="entry name" value="Lectin-domain containing receptor kinase A4.3"/>
    <property type="match status" value="1"/>
</dbReference>
<dbReference type="InterPro" id="IPR002902">
    <property type="entry name" value="GNK2"/>
</dbReference>
<accession>A0A6A6KRC3</accession>
<dbReference type="Pfam" id="PF00069">
    <property type="entry name" value="Pkinase"/>
    <property type="match status" value="1"/>
</dbReference>
<keyword evidence="9 20" id="KW-0732">Signal</keyword>
<keyword evidence="17" id="KW-0325">Glycoprotein</keyword>
<keyword evidence="24" id="KW-1185">Reference proteome</keyword>
<dbReference type="PROSITE" id="PS00108">
    <property type="entry name" value="PROTEIN_KINASE_ST"/>
    <property type="match status" value="1"/>
</dbReference>
<dbReference type="FunFam" id="3.30.200.20:FF:000142">
    <property type="entry name" value="Cysteine-rich receptor-like protein kinase 10"/>
    <property type="match status" value="1"/>
</dbReference>
<keyword evidence="7" id="KW-0808">Transferase</keyword>
<evidence type="ECO:0000313" key="23">
    <source>
        <dbReference type="EMBL" id="KAF2291511.1"/>
    </source>
</evidence>
<dbReference type="GO" id="GO:0005886">
    <property type="term" value="C:plasma membrane"/>
    <property type="evidence" value="ECO:0007669"/>
    <property type="project" value="UniProtKB-SubCell"/>
</dbReference>
<dbReference type="SUPFAM" id="SSF56112">
    <property type="entry name" value="Protein kinase-like (PK-like)"/>
    <property type="match status" value="1"/>
</dbReference>
<keyword evidence="5" id="KW-0723">Serine/threonine-protein kinase</keyword>
<feature type="signal peptide" evidence="20">
    <location>
        <begin position="1"/>
        <end position="25"/>
    </location>
</feature>
<dbReference type="InterPro" id="IPR000719">
    <property type="entry name" value="Prot_kinase_dom"/>
</dbReference>
<evidence type="ECO:0000256" key="5">
    <source>
        <dbReference type="ARBA" id="ARBA00022527"/>
    </source>
</evidence>
<evidence type="ECO:0000256" key="3">
    <source>
        <dbReference type="ARBA" id="ARBA00010217"/>
    </source>
</evidence>
<evidence type="ECO:0000256" key="15">
    <source>
        <dbReference type="ARBA" id="ARBA00023136"/>
    </source>
</evidence>
<comment type="caution">
    <text evidence="23">The sequence shown here is derived from an EMBL/GenBank/DDBJ whole genome shotgun (WGS) entry which is preliminary data.</text>
</comment>
<comment type="similarity">
    <text evidence="3">In the C-terminal section; belongs to the protein kinase superfamily. Ser/Thr protein kinase family.</text>
</comment>
<evidence type="ECO:0000256" key="8">
    <source>
        <dbReference type="ARBA" id="ARBA00022692"/>
    </source>
</evidence>
<dbReference type="PROSITE" id="PS50011">
    <property type="entry name" value="PROTEIN_KINASE_DOM"/>
    <property type="match status" value="1"/>
</dbReference>
<dbReference type="PROSITE" id="PS00107">
    <property type="entry name" value="PROTEIN_KINASE_ATP"/>
    <property type="match status" value="1"/>
</dbReference>
<feature type="binding site" evidence="18">
    <location>
        <position position="351"/>
    </location>
    <ligand>
        <name>ATP</name>
        <dbReference type="ChEBI" id="CHEBI:30616"/>
    </ligand>
</feature>
<comment type="similarity">
    <text evidence="2">In the N-terminal section; belongs to the leguminous lectin family.</text>
</comment>
<evidence type="ECO:0000256" key="7">
    <source>
        <dbReference type="ARBA" id="ARBA00022679"/>
    </source>
</evidence>
<dbReference type="Proteomes" id="UP000467840">
    <property type="component" value="Chromosome 2"/>
</dbReference>
<feature type="domain" description="Gnk2-homologous" evidence="22">
    <location>
        <begin position="29"/>
        <end position="132"/>
    </location>
</feature>
<dbReference type="GO" id="GO:0005524">
    <property type="term" value="F:ATP binding"/>
    <property type="evidence" value="ECO:0007669"/>
    <property type="project" value="UniProtKB-UniRule"/>
</dbReference>
<dbReference type="FunFam" id="3.30.430.20:FF:000002">
    <property type="entry name" value="Cysteine-rich receptor-like protein kinase 10"/>
    <property type="match status" value="1"/>
</dbReference>
<keyword evidence="15 19" id="KW-0472">Membrane</keyword>
<dbReference type="PANTHER" id="PTHR27002">
    <property type="entry name" value="RECEPTOR-LIKE SERINE/THREONINE-PROTEIN KINASE SD1-8"/>
    <property type="match status" value="1"/>
</dbReference>
<dbReference type="Gene3D" id="3.30.200.20">
    <property type="entry name" value="Phosphorylase Kinase, domain 1"/>
    <property type="match status" value="1"/>
</dbReference>
<proteinExistence type="inferred from homology"/>
<evidence type="ECO:0000256" key="17">
    <source>
        <dbReference type="ARBA" id="ARBA00023180"/>
    </source>
</evidence>
<feature type="domain" description="Protein kinase" evidence="21">
    <location>
        <begin position="323"/>
        <end position="586"/>
    </location>
</feature>
<dbReference type="FunFam" id="3.30.430.20:FF:000003">
    <property type="entry name" value="Cysteine-rich RLK (RECEPTOR-like protein kinase) 10"/>
    <property type="match status" value="1"/>
</dbReference>
<keyword evidence="14 19" id="KW-1133">Transmembrane helix</keyword>
<evidence type="ECO:0000256" key="6">
    <source>
        <dbReference type="ARBA" id="ARBA00022553"/>
    </source>
</evidence>
<evidence type="ECO:0000256" key="11">
    <source>
        <dbReference type="ARBA" id="ARBA00022741"/>
    </source>
</evidence>
<sequence length="695" mass="78631">MASLQIQMVYLLCSIFLHFIALTTSQPELLYHHCLDKLGNYTANSTYQANLRRLLNSMYTDTEIDSGFYNFSYGENNNKVYAIALCRADVRPDTCRECINNSSIAITSLCPNQKEAIVGFEKCMLRYTGMPIFGQLEVEPSSSWYNLNFVSDINGFNKSLYSLLDRQRNQAAAGDSRLKYARGKISAPDFQTIYALSQCTPDLSQSQCSYCLYNASGVIPQCCRARQGGTVVLPSCNLRYEINQFYDGPVGEFPSSQDPSKGKQSVVIVIIVSAVISVILITCISIILRRKKPREDVKSADGIIDVESLRFDLETIRLATNNFSEANQVGKGGFGAVYKGTFPNGEDIAVKRLSRDSRQGELEFMNEILLVAKLKHKNLVTLRGFCFEQAERLLVYEFVPNLSLNSLIFDPVQRLQLDWEKRYIIIKGIARGLLYLHEDSRFRIIHRDLKTSNILLDEQMNPKISDFGMARLFAADQTQDNTKRVVGTLGYMPPEYVKHGKFSIKSDVFSFGVIVLEIVSGRTRSFRNGEDFEDLLTYAWKNWNQGTALNLIDPTLSVGSRNEMIRPGITPQACRACIKNASNSLLTLCPNFKEAIGGQDVGVQEQDYCMVRYANRFIFRLMEKVPYFWVYREINVTDVSGFNRSRSTLLDSLRDKAANSPYKYAMDQIAAPNFQTIYALVQCTPDLTESECRDL</sequence>
<dbReference type="CDD" id="cd23509">
    <property type="entry name" value="Gnk2-like"/>
    <property type="match status" value="4"/>
</dbReference>
<evidence type="ECO:0000256" key="12">
    <source>
        <dbReference type="ARBA" id="ARBA00022777"/>
    </source>
</evidence>
<evidence type="ECO:0000256" key="18">
    <source>
        <dbReference type="PROSITE-ProRule" id="PRU10141"/>
    </source>
</evidence>
<dbReference type="GO" id="GO:0002229">
    <property type="term" value="P:defense response to oomycetes"/>
    <property type="evidence" value="ECO:0007669"/>
    <property type="project" value="UniProtKB-ARBA"/>
</dbReference>
<evidence type="ECO:0000256" key="19">
    <source>
        <dbReference type="SAM" id="Phobius"/>
    </source>
</evidence>
<dbReference type="InterPro" id="IPR038408">
    <property type="entry name" value="GNK2_sf"/>
</dbReference>
<protein>
    <recommendedName>
        <fullName evidence="25">Cysteine-rich receptor-like protein kinase</fullName>
    </recommendedName>
</protein>
<evidence type="ECO:0000256" key="14">
    <source>
        <dbReference type="ARBA" id="ARBA00022989"/>
    </source>
</evidence>
<evidence type="ECO:0000256" key="20">
    <source>
        <dbReference type="SAM" id="SignalP"/>
    </source>
</evidence>
<dbReference type="AlphaFoldDB" id="A0A6A6KRC3"/>
<keyword evidence="16" id="KW-0675">Receptor</keyword>
<evidence type="ECO:0000256" key="10">
    <source>
        <dbReference type="ARBA" id="ARBA00022737"/>
    </source>
</evidence>
<organism evidence="23 24">
    <name type="scientific">Hevea brasiliensis</name>
    <name type="common">Para rubber tree</name>
    <name type="synonym">Siphonia brasiliensis</name>
    <dbReference type="NCBI Taxonomy" id="3981"/>
    <lineage>
        <taxon>Eukaryota</taxon>
        <taxon>Viridiplantae</taxon>
        <taxon>Streptophyta</taxon>
        <taxon>Embryophyta</taxon>
        <taxon>Tracheophyta</taxon>
        <taxon>Spermatophyta</taxon>
        <taxon>Magnoliopsida</taxon>
        <taxon>eudicotyledons</taxon>
        <taxon>Gunneridae</taxon>
        <taxon>Pentapetalae</taxon>
        <taxon>rosids</taxon>
        <taxon>fabids</taxon>
        <taxon>Malpighiales</taxon>
        <taxon>Euphorbiaceae</taxon>
        <taxon>Crotonoideae</taxon>
        <taxon>Micrandreae</taxon>
        <taxon>Hevea</taxon>
    </lineage>
</organism>
<evidence type="ECO:0000256" key="16">
    <source>
        <dbReference type="ARBA" id="ARBA00023170"/>
    </source>
</evidence>
<feature type="transmembrane region" description="Helical" evidence="19">
    <location>
        <begin position="266"/>
        <end position="288"/>
    </location>
</feature>
<keyword evidence="6" id="KW-0597">Phosphoprotein</keyword>
<evidence type="ECO:0000256" key="13">
    <source>
        <dbReference type="ARBA" id="ARBA00022840"/>
    </source>
</evidence>
<keyword evidence="4" id="KW-1003">Cell membrane</keyword>